<reference evidence="3" key="1">
    <citation type="submission" date="2017-02" db="UniProtKB">
        <authorList>
            <consortium name="WormBaseParasite"/>
        </authorList>
    </citation>
    <scope>IDENTIFICATION</scope>
</reference>
<evidence type="ECO:0000313" key="2">
    <source>
        <dbReference type="Proteomes" id="UP000274131"/>
    </source>
</evidence>
<sequence>MRTVAEKVVFAQLIQRQPRQLQQYSGITPCILQASNGYSLSWSADTAGSVTFHYTHPNYPTNGNYWTGVAFGDPSEGPADAIIVEINNGQTVTVSSASLIDSRLEKSYPNIAATSNQSISYGNVEIAFTRPLYHGGKSLDVCSTWRFYTQPTQLLYTISYTYPETPMMQTVCAISTTCQRYAATNGYTAVPGGSLAMSDYQSGTTKTSGYTVTPSNTPSYNNVYGGSSTISPYSTLYNQPTSPYSSNNYSTTTAPPYKYTTATPYPYSSGSQSYSQTYYNPASSGAGTNIYGYNYDNSVTSSPPLVQNENYQYVDTQTQQRYLQNRYSGDAYSGAGNSLMYDSGLTAPVLSDDQQNQANYQRILSDYRRNPTPNAYLANSNNIYGYDYTSGSYGTTPSSVRYTNAYNAGYSSTISPYSSYYTGLSTYNPQYSSLSSSRTAYSSLGVNTANARYYQPSLSSLSMFTTTPDPYNVPRAESFLNRQFDPAVNGGPYWPYRTSYEVVQPNSGSYYQATLHNKK</sequence>
<organism evidence="3">
    <name type="scientific">Enterobius vermicularis</name>
    <name type="common">Human pinworm</name>
    <dbReference type="NCBI Taxonomy" id="51028"/>
    <lineage>
        <taxon>Eukaryota</taxon>
        <taxon>Metazoa</taxon>
        <taxon>Ecdysozoa</taxon>
        <taxon>Nematoda</taxon>
        <taxon>Chromadorea</taxon>
        <taxon>Rhabditida</taxon>
        <taxon>Spirurina</taxon>
        <taxon>Oxyuridomorpha</taxon>
        <taxon>Oxyuroidea</taxon>
        <taxon>Oxyuridae</taxon>
        <taxon>Enterobius</taxon>
    </lineage>
</organism>
<gene>
    <name evidence="1" type="ORF">EVEC_LOCUS7279</name>
</gene>
<dbReference type="EMBL" id="UXUI01008853">
    <property type="protein sequence ID" value="VDD92528.1"/>
    <property type="molecule type" value="Genomic_DNA"/>
</dbReference>
<proteinExistence type="predicted"/>
<keyword evidence="2" id="KW-1185">Reference proteome</keyword>
<dbReference type="Proteomes" id="UP000274131">
    <property type="component" value="Unassembled WGS sequence"/>
</dbReference>
<reference evidence="1 2" key="2">
    <citation type="submission" date="2018-10" db="EMBL/GenBank/DDBJ databases">
        <authorList>
            <consortium name="Pathogen Informatics"/>
        </authorList>
    </citation>
    <scope>NUCLEOTIDE SEQUENCE [LARGE SCALE GENOMIC DNA]</scope>
</reference>
<accession>A0A0N4VB93</accession>
<protein>
    <submittedName>
        <fullName evidence="3">DOMON domain-containing protein</fullName>
    </submittedName>
</protein>
<name>A0A0N4VB93_ENTVE</name>
<dbReference type="OrthoDB" id="5814313at2759"/>
<dbReference type="AlphaFoldDB" id="A0A0N4VB93"/>
<evidence type="ECO:0000313" key="1">
    <source>
        <dbReference type="EMBL" id="VDD92528.1"/>
    </source>
</evidence>
<dbReference type="WBParaSite" id="EVEC_0000779501-mRNA-1">
    <property type="protein sequence ID" value="EVEC_0000779501-mRNA-1"/>
    <property type="gene ID" value="EVEC_0000779501"/>
</dbReference>
<evidence type="ECO:0000313" key="3">
    <source>
        <dbReference type="WBParaSite" id="EVEC_0000779501-mRNA-1"/>
    </source>
</evidence>